<proteinExistence type="predicted"/>
<comment type="caution">
    <text evidence="5">The sequence shown here is derived from an EMBL/GenBank/DDBJ whole genome shotgun (WGS) entry which is preliminary data.</text>
</comment>
<dbReference type="Gene3D" id="1.25.40.10">
    <property type="entry name" value="Tetratricopeptide repeat domain"/>
    <property type="match status" value="1"/>
</dbReference>
<dbReference type="NCBIfam" id="TIGR03302">
    <property type="entry name" value="OM_YfiO"/>
    <property type="match status" value="1"/>
</dbReference>
<name>A0A5C8KCT7_9BACT</name>
<keyword evidence="3" id="KW-0998">Cell outer membrane</keyword>
<dbReference type="InterPro" id="IPR011990">
    <property type="entry name" value="TPR-like_helical_dom_sf"/>
</dbReference>
<evidence type="ECO:0000259" key="4">
    <source>
        <dbReference type="Pfam" id="PF13525"/>
    </source>
</evidence>
<protein>
    <submittedName>
        <fullName evidence="5">Outer membrane protein assembly factor BamD</fullName>
    </submittedName>
</protein>
<organism evidence="5 6">
    <name type="scientific">Pontibacter qinzhouensis</name>
    <dbReference type="NCBI Taxonomy" id="2603253"/>
    <lineage>
        <taxon>Bacteria</taxon>
        <taxon>Pseudomonadati</taxon>
        <taxon>Bacteroidota</taxon>
        <taxon>Cytophagia</taxon>
        <taxon>Cytophagales</taxon>
        <taxon>Hymenobacteraceae</taxon>
        <taxon>Pontibacter</taxon>
    </lineage>
</organism>
<sequence length="276" mass="32070">MKKGFSHIIVLIGILLLTAGCSNYQKLLKSTNVDEKYAAALKYYEKEDYYRANQLLNDVLPLLGGRPEGERARFLFAHTHFMQREFLLSAYQFQLFYETYPRSEFAEEAIFLYAKSQYMSSPGYEQDQSTTVTALESLLEFQARFPTSQFAEETNNMINELNVKLDRKSFDSARLYYQLRYYKSAVVSLTNFINEHAGSPYSEEAAFLRLDAQYRFALESVVSKQQERFTEAADFYLAFIDLHPQGKFLRDAEKIYENTLSELDKLKQPTQVSQGN</sequence>
<evidence type="ECO:0000313" key="5">
    <source>
        <dbReference type="EMBL" id="TXK52075.1"/>
    </source>
</evidence>
<evidence type="ECO:0000256" key="3">
    <source>
        <dbReference type="ARBA" id="ARBA00023237"/>
    </source>
</evidence>
<keyword evidence="6" id="KW-1185">Reference proteome</keyword>
<dbReference type="RefSeq" id="WP_147920103.1">
    <property type="nucleotide sequence ID" value="NZ_VRTY01000005.1"/>
</dbReference>
<keyword evidence="2" id="KW-0472">Membrane</keyword>
<dbReference type="InterPro" id="IPR039565">
    <property type="entry name" value="BamD-like"/>
</dbReference>
<dbReference type="Proteomes" id="UP000321926">
    <property type="component" value="Unassembled WGS sequence"/>
</dbReference>
<keyword evidence="1" id="KW-0732">Signal</keyword>
<feature type="domain" description="Outer membrane lipoprotein BamD-like" evidence="4">
    <location>
        <begin position="33"/>
        <end position="186"/>
    </location>
</feature>
<evidence type="ECO:0000256" key="2">
    <source>
        <dbReference type="ARBA" id="ARBA00023136"/>
    </source>
</evidence>
<dbReference type="OrthoDB" id="9770761at2"/>
<dbReference type="AlphaFoldDB" id="A0A5C8KCT7"/>
<reference evidence="5 6" key="1">
    <citation type="submission" date="2019-08" db="EMBL/GenBank/DDBJ databases">
        <authorList>
            <person name="Shi S."/>
        </authorList>
    </citation>
    <scope>NUCLEOTIDE SEQUENCE [LARGE SCALE GENOMIC DNA]</scope>
    <source>
        <strain evidence="5 6">GY10130</strain>
    </source>
</reference>
<dbReference type="PROSITE" id="PS51257">
    <property type="entry name" value="PROKAR_LIPOPROTEIN"/>
    <property type="match status" value="1"/>
</dbReference>
<evidence type="ECO:0000313" key="6">
    <source>
        <dbReference type="Proteomes" id="UP000321926"/>
    </source>
</evidence>
<dbReference type="Pfam" id="PF13525">
    <property type="entry name" value="YfiO"/>
    <property type="match status" value="1"/>
</dbReference>
<dbReference type="InterPro" id="IPR017689">
    <property type="entry name" value="BamD"/>
</dbReference>
<dbReference type="EMBL" id="VRTY01000005">
    <property type="protein sequence ID" value="TXK52075.1"/>
    <property type="molecule type" value="Genomic_DNA"/>
</dbReference>
<gene>
    <name evidence="5" type="primary">bamD</name>
    <name evidence="5" type="ORF">FVR03_02080</name>
</gene>
<accession>A0A5C8KCT7</accession>
<evidence type="ECO:0000256" key="1">
    <source>
        <dbReference type="ARBA" id="ARBA00022729"/>
    </source>
</evidence>